<evidence type="ECO:0000256" key="1">
    <source>
        <dbReference type="SAM" id="SignalP"/>
    </source>
</evidence>
<dbReference type="Proteomes" id="UP000078430">
    <property type="component" value="Plasmid megaplasmid"/>
</dbReference>
<keyword evidence="1" id="KW-0732">Signal</keyword>
<reference evidence="2 3" key="1">
    <citation type="journal article" date="2013" name="J. Bacteriol.">
        <title>Large linear plasmids of Borrelia species that cause relapsing fever.</title>
        <authorList>
            <person name="Miller S.C."/>
            <person name="Porcella S.F."/>
            <person name="Raffel S.J."/>
            <person name="Schwan T.G."/>
            <person name="Barbour A.G."/>
        </authorList>
    </citation>
    <scope>NUCLEOTIDE SEQUENCE [LARGE SCALE GENOMIC DNA]</scope>
    <source>
        <strain evidence="2 3">HS1</strain>
    </source>
</reference>
<protein>
    <submittedName>
        <fullName evidence="2">Lipoprotein</fullName>
    </submittedName>
</protein>
<name>A0ABN4NX47_BORHE</name>
<proteinExistence type="predicted"/>
<keyword evidence="2" id="KW-0614">Plasmid</keyword>
<reference evidence="2 3" key="2">
    <citation type="journal article" date="2016" name="Genome Announc.">
        <title>Chromosome and Plasmids of the Tick-Borne Relapsing Fever Agent Borrelia hermsii.</title>
        <authorList>
            <person name="Barbour A.G."/>
        </authorList>
    </citation>
    <scope>NUCLEOTIDE SEQUENCE [LARGE SCALE GENOMIC DNA]</scope>
    <source>
        <strain evidence="2 3">HS1</strain>
    </source>
</reference>
<feature type="chain" id="PRO_5045116394" evidence="1">
    <location>
        <begin position="18"/>
        <end position="238"/>
    </location>
</feature>
<dbReference type="GeneID" id="71843751"/>
<dbReference type="PROSITE" id="PS51257">
    <property type="entry name" value="PROKAR_LIPOPROTEIN"/>
    <property type="match status" value="1"/>
</dbReference>
<organism evidence="2 3">
    <name type="scientific">Borrelia hermsii HS1</name>
    <dbReference type="NCBI Taxonomy" id="1867252"/>
    <lineage>
        <taxon>Bacteria</taxon>
        <taxon>Pseudomonadati</taxon>
        <taxon>Spirochaetota</taxon>
        <taxon>Spirochaetia</taxon>
        <taxon>Spirochaetales</taxon>
        <taxon>Borreliaceae</taxon>
        <taxon>Borrelia</taxon>
    </lineage>
</organism>
<sequence length="238" mass="26873">MKMIFMFCMLLSMMSCGSGRIRQAMALTKTEVILRDAAYSKLSDKVTEYRIAFSAAEIKFKKAAYQFNIPFFKVSSVFDNDAVDAQDGIYASLGYDFDVIKKLEMLFSKLDLQDPPTDNEDTAVAIKLLDLLKDATDSVKVILNEHLSESRLTKIIASKGEGVITKINSLLDEVMRIRCDVTLKIIKEIERVQAEMNNDPDILDKLSNIFIESGEIKRSVNFINNVANQIESLTRQFA</sequence>
<evidence type="ECO:0000313" key="3">
    <source>
        <dbReference type="Proteomes" id="UP000078430"/>
    </source>
</evidence>
<gene>
    <name evidence="2" type="ORF">AXX13_A0345</name>
</gene>
<evidence type="ECO:0000313" key="2">
    <source>
        <dbReference type="EMBL" id="ANA43713.1"/>
    </source>
</evidence>
<keyword evidence="3" id="KW-1185">Reference proteome</keyword>
<feature type="signal peptide" evidence="1">
    <location>
        <begin position="1"/>
        <end position="17"/>
    </location>
</feature>
<dbReference type="EMBL" id="CP014350">
    <property type="protein sequence ID" value="ANA43713.1"/>
    <property type="molecule type" value="Genomic_DNA"/>
</dbReference>
<accession>A0ABN4NX47</accession>
<dbReference type="RefSeq" id="WP_020732408.1">
    <property type="nucleotide sequence ID" value="NZ_CP014350.1"/>
</dbReference>
<keyword evidence="2" id="KW-0449">Lipoprotein</keyword>
<geneLocation type="plasmid" evidence="2 3">
    <name>megaplasmid</name>
</geneLocation>